<feature type="compositionally biased region" description="Polar residues" evidence="1">
    <location>
        <begin position="41"/>
        <end position="70"/>
    </location>
</feature>
<feature type="compositionally biased region" description="Low complexity" evidence="1">
    <location>
        <begin position="868"/>
        <end position="878"/>
    </location>
</feature>
<feature type="compositionally biased region" description="Low complexity" evidence="1">
    <location>
        <begin position="1"/>
        <end position="34"/>
    </location>
</feature>
<comment type="caution">
    <text evidence="2">The sequence shown here is derived from an EMBL/GenBank/DDBJ whole genome shotgun (WGS) entry which is preliminary data.</text>
</comment>
<feature type="region of interest" description="Disordered" evidence="1">
    <location>
        <begin position="1"/>
        <end position="86"/>
    </location>
</feature>
<feature type="compositionally biased region" description="Polar residues" evidence="1">
    <location>
        <begin position="849"/>
        <end position="861"/>
    </location>
</feature>
<protein>
    <submittedName>
        <fullName evidence="2">Uncharacterized protein</fullName>
    </submittedName>
</protein>
<name>A0A9P6RWE3_9FUNG</name>
<dbReference type="EMBL" id="JAAAIP010000051">
    <property type="protein sequence ID" value="KAG0327639.1"/>
    <property type="molecule type" value="Genomic_DNA"/>
</dbReference>
<feature type="region of interest" description="Disordered" evidence="1">
    <location>
        <begin position="460"/>
        <end position="503"/>
    </location>
</feature>
<dbReference type="AlphaFoldDB" id="A0A9P6RWE3"/>
<feature type="compositionally biased region" description="Low complexity" evidence="1">
    <location>
        <begin position="779"/>
        <end position="806"/>
    </location>
</feature>
<evidence type="ECO:0000256" key="1">
    <source>
        <dbReference type="SAM" id="MobiDB-lite"/>
    </source>
</evidence>
<feature type="compositionally biased region" description="Polar residues" evidence="1">
    <location>
        <begin position="737"/>
        <end position="746"/>
    </location>
</feature>
<accession>A0A9P6RWE3</accession>
<organism evidence="2 3">
    <name type="scientific">Dissophora globulifera</name>
    <dbReference type="NCBI Taxonomy" id="979702"/>
    <lineage>
        <taxon>Eukaryota</taxon>
        <taxon>Fungi</taxon>
        <taxon>Fungi incertae sedis</taxon>
        <taxon>Mucoromycota</taxon>
        <taxon>Mortierellomycotina</taxon>
        <taxon>Mortierellomycetes</taxon>
        <taxon>Mortierellales</taxon>
        <taxon>Mortierellaceae</taxon>
        <taxon>Dissophora</taxon>
    </lineage>
</organism>
<dbReference type="OrthoDB" id="654211at2759"/>
<dbReference type="Proteomes" id="UP000738325">
    <property type="component" value="Unassembled WGS sequence"/>
</dbReference>
<feature type="region of interest" description="Disordered" evidence="1">
    <location>
        <begin position="728"/>
        <end position="750"/>
    </location>
</feature>
<feature type="region of interest" description="Disordered" evidence="1">
    <location>
        <begin position="166"/>
        <end position="221"/>
    </location>
</feature>
<reference evidence="2" key="1">
    <citation type="journal article" date="2020" name="Fungal Divers.">
        <title>Resolving the Mortierellaceae phylogeny through synthesis of multi-gene phylogenetics and phylogenomics.</title>
        <authorList>
            <person name="Vandepol N."/>
            <person name="Liber J."/>
            <person name="Desiro A."/>
            <person name="Na H."/>
            <person name="Kennedy M."/>
            <person name="Barry K."/>
            <person name="Grigoriev I.V."/>
            <person name="Miller A.N."/>
            <person name="O'Donnell K."/>
            <person name="Stajich J.E."/>
            <person name="Bonito G."/>
        </authorList>
    </citation>
    <scope>NUCLEOTIDE SEQUENCE</scope>
    <source>
        <strain evidence="2">REB-010B</strain>
    </source>
</reference>
<evidence type="ECO:0000313" key="2">
    <source>
        <dbReference type="EMBL" id="KAG0327639.1"/>
    </source>
</evidence>
<gene>
    <name evidence="2" type="ORF">BGZ99_007220</name>
</gene>
<feature type="region of interest" description="Disordered" evidence="1">
    <location>
        <begin position="330"/>
        <end position="357"/>
    </location>
</feature>
<keyword evidence="3" id="KW-1185">Reference proteome</keyword>
<proteinExistence type="predicted"/>
<sequence length="912" mass="101705">MQWTFPSGTPATSSLASLSSRNNSSSGNIYSSESQPYLPGSNDSSTLAIRTLKANSRSLPHLQSRSSTGASAAESPKIGSQPGMSDIEVEELKRRKSEVLLPSSSYSGAKAAAAAAASGYSRSSHEGQGYDAANNGQLPHLETLTPQEQERLNEHRRSAHAILLRMTPSNDQRPSPEPFHHRTHTRSGSSGPALPYTHQQQHQLQQHKQHQKHQQMSSMDKERLIEHAKSTPELAYEAMRMKRSSNDPTDIIVQPLPSHDSRSGVQWFSQVNTPHMGSSPGLPLTPNDTQRSRTPVAAMQGSRPGSVCSGSGVDSTAVLPPILRNYDASAAEEDRQGRPRALSSHIHPLSRPTSQSFDTSAHSVWLSGVGDDSSRDRLPFDPTLISPRMERHLEERYYPIHKGEVLEAIERMEAREFLRLKAHVSEEFASEQFRNPEFLANMTAVLCVIRPPHSSWRNMDGPRAIQGGQHLSTNGKDSRRSSRDMEVDSAEGYDGGSDWSGDRYRKGMSLDDRSAREHPVSVEQPCRFALDIDMDSFRRDPEPDLRTTEGLTVSSLLPTKSFVAGFEPVLAAAKSSEDNIKVSSLTTTIAADDEYPRSTRGYPSNARLGRFYLPERAFRTPDSLDLQPDPNGPWVCCRFEEYRDLSVWVSEAVLEKYLELAQRHKMALTLIGAPVRHRSATHCYEDWEIREGGHYDIKIKESALHSEMVRQVWRDLYQGYHNQYQYQQQQQQQQYQRPSSQIQMLQGDQPPLPAHMANRVATYEEYQKSLWQADSRRNSYSYPHHPHPHAYSPHQQASAAATTTGAVHPNQSAYAMDSRQHPQSFVHREDLSSAPSSPGSPRHEDFQEDNQTNESASSTPLQHHRDASSSSSSLSAGAGVSLIPSSANMHRRISIAELCNPMQSLATERDRS</sequence>
<feature type="compositionally biased region" description="Basic and acidic residues" evidence="1">
    <location>
        <begin position="476"/>
        <end position="486"/>
    </location>
</feature>
<evidence type="ECO:0000313" key="3">
    <source>
        <dbReference type="Proteomes" id="UP000738325"/>
    </source>
</evidence>
<feature type="region of interest" description="Disordered" evidence="1">
    <location>
        <begin position="777"/>
        <end position="878"/>
    </location>
</feature>